<evidence type="ECO:0000259" key="2">
    <source>
        <dbReference type="PROSITE" id="PS51658"/>
    </source>
</evidence>
<dbReference type="InterPro" id="IPR036104">
    <property type="entry name" value="BFN_sf"/>
</dbReference>
<keyword evidence="4" id="KW-1185">Reference proteome</keyword>
<dbReference type="SUPFAM" id="SSF103256">
    <property type="entry name" value="Hypothetical protein TM0160"/>
    <property type="match status" value="1"/>
</dbReference>
<evidence type="ECO:0000313" key="3">
    <source>
        <dbReference type="EMBL" id="AGW13627.1"/>
    </source>
</evidence>
<reference evidence="4" key="2">
    <citation type="submission" date="2013-07" db="EMBL/GenBank/DDBJ databases">
        <authorList>
            <person name="Morais-Silva F.O."/>
            <person name="Rezende A.M."/>
            <person name="Pimentel C."/>
            <person name="Resende D.M."/>
            <person name="Santos C.I."/>
            <person name="Clemente C."/>
            <person name="de Oliveira L.M."/>
            <person name="da Silva S.M."/>
            <person name="Costa D.A."/>
            <person name="Varela-Raposo A."/>
            <person name="Horacio E.C.A."/>
            <person name="Matos M."/>
            <person name="Flores O."/>
            <person name="Ruiz J.C."/>
            <person name="Rodrigues-Pousada C."/>
        </authorList>
    </citation>
    <scope>NUCLEOTIDE SEQUENCE [LARGE SCALE GENOMIC DNA]</scope>
    <source>
        <strain evidence="4">ATCC 19364 / DSM 1382 / NCIMB 9332 / VKM B-1759</strain>
    </source>
</reference>
<accession>T2GCK9</accession>
<dbReference type="Pfam" id="PF02577">
    <property type="entry name" value="BFN_dom"/>
    <property type="match status" value="1"/>
</dbReference>
<dbReference type="STRING" id="1121448.DGI_1833"/>
<proteinExistence type="predicted"/>
<protein>
    <recommendedName>
        <fullName evidence="2">BFN domain-containing protein</fullName>
    </recommendedName>
</protein>
<keyword evidence="1" id="KW-0812">Transmembrane</keyword>
<dbReference type="GO" id="GO:0004518">
    <property type="term" value="F:nuclease activity"/>
    <property type="evidence" value="ECO:0007669"/>
    <property type="project" value="InterPro"/>
</dbReference>
<feature type="domain" description="BFN" evidence="2">
    <location>
        <begin position="1"/>
        <end position="132"/>
    </location>
</feature>
<keyword evidence="1" id="KW-0472">Membrane</keyword>
<keyword evidence="1" id="KW-1133">Transmembrane helix</keyword>
<dbReference type="AlphaFoldDB" id="T2GCK9"/>
<dbReference type="RefSeq" id="WP_021760508.1">
    <property type="nucleotide sequence ID" value="NC_022444.1"/>
</dbReference>
<dbReference type="Gene3D" id="3.10.690.10">
    <property type="entry name" value="Bifunctional nuclease domain"/>
    <property type="match status" value="1"/>
</dbReference>
<dbReference type="PANTHER" id="PTHR15160">
    <property type="entry name" value="VON HIPPEL-LINDAU PROTEIN"/>
    <property type="match status" value="1"/>
</dbReference>
<dbReference type="InterPro" id="IPR003729">
    <property type="entry name" value="Bi_nuclease_dom"/>
</dbReference>
<dbReference type="OrthoDB" id="9788698at2"/>
<dbReference type="PANTHER" id="PTHR15160:SF1">
    <property type="entry name" value="VON HIPPEL-LINDAU DISEASE TUMOR SUPPRESSOR"/>
    <property type="match status" value="1"/>
</dbReference>
<evidence type="ECO:0000313" key="4">
    <source>
        <dbReference type="Proteomes" id="UP000016587"/>
    </source>
</evidence>
<dbReference type="PATRIC" id="fig|1121448.10.peg.1800"/>
<reference evidence="3 4" key="1">
    <citation type="journal article" date="2013" name="J. Bacteriol.">
        <title>Roles of HynAB and Ech, the only two hydrogenases found in the model sulfate reducer Desulfovibrio gigas.</title>
        <authorList>
            <person name="Morais-Silva F.O."/>
            <person name="Santos C.I."/>
            <person name="Rodrigues R."/>
            <person name="Pereira I.A."/>
            <person name="Rodrigues-Pousada C."/>
        </authorList>
    </citation>
    <scope>NUCLEOTIDE SEQUENCE [LARGE SCALE GENOMIC DNA]</scope>
    <source>
        <strain evidence="4">ATCC 19364 / DSM 1382 / NCIMB 9332 / VKM B-1759</strain>
    </source>
</reference>
<dbReference type="EMBL" id="CP006585">
    <property type="protein sequence ID" value="AGW13627.1"/>
    <property type="molecule type" value="Genomic_DNA"/>
</dbReference>
<dbReference type="Proteomes" id="UP000016587">
    <property type="component" value="Chromosome"/>
</dbReference>
<name>T2GCK9_MEGG1</name>
<dbReference type="eggNOG" id="COG1259">
    <property type="taxonomic scope" value="Bacteria"/>
</dbReference>
<dbReference type="PROSITE" id="PS51658">
    <property type="entry name" value="BFN"/>
    <property type="match status" value="1"/>
</dbReference>
<dbReference type="KEGG" id="dgg:DGI_1833"/>
<sequence length="168" mass="18150">MVEMKVYGLALDEDTQVPVLVLKDLAGNTVLPIWIGAMEAMAISLALNGVSLPRPMTHDLLLSTLQALDARVVGVDVVSLQDGTYYAEIQVRQGDALRRVDCRPSDGIALALRAEAPISVHEDVLAQAATDSLQETGTGGTPVLTTEDADKWSDMLEKLNVEETKYKM</sequence>
<gene>
    <name evidence="3" type="ORF">DGI_1833</name>
</gene>
<feature type="transmembrane region" description="Helical" evidence="1">
    <location>
        <begin position="31"/>
        <end position="50"/>
    </location>
</feature>
<organism evidence="3 4">
    <name type="scientific">Megalodesulfovibrio gigas (strain ATCC 19364 / DSM 1382 / NCIMB 9332 / VKM B-1759)</name>
    <name type="common">Desulfovibrio gigas</name>
    <dbReference type="NCBI Taxonomy" id="1121448"/>
    <lineage>
        <taxon>Bacteria</taxon>
        <taxon>Pseudomonadati</taxon>
        <taxon>Thermodesulfobacteriota</taxon>
        <taxon>Desulfovibrionia</taxon>
        <taxon>Desulfovibrionales</taxon>
        <taxon>Desulfovibrionaceae</taxon>
        <taxon>Megalodesulfovibrio</taxon>
    </lineage>
</organism>
<evidence type="ECO:0000256" key="1">
    <source>
        <dbReference type="SAM" id="Phobius"/>
    </source>
</evidence>
<dbReference type="HOGENOM" id="CLU_096111_2_2_7"/>